<keyword evidence="1" id="KW-0472">Membrane</keyword>
<dbReference type="Proteomes" id="UP000664052">
    <property type="component" value="Unassembled WGS sequence"/>
</dbReference>
<evidence type="ECO:0000256" key="1">
    <source>
        <dbReference type="SAM" id="Phobius"/>
    </source>
</evidence>
<protein>
    <recommendedName>
        <fullName evidence="4">Mercury transporter</fullName>
    </recommendedName>
</protein>
<dbReference type="RefSeq" id="WP_207055522.1">
    <property type="nucleotide sequence ID" value="NZ_JAFIMU010000008.1"/>
</dbReference>
<dbReference type="EMBL" id="JAFIMU010000008">
    <property type="protein sequence ID" value="MBN8231264.1"/>
    <property type="molecule type" value="Genomic_DNA"/>
</dbReference>
<evidence type="ECO:0000313" key="3">
    <source>
        <dbReference type="Proteomes" id="UP000664052"/>
    </source>
</evidence>
<organism evidence="2 3">
    <name type="scientific">Corallococcus macrosporus</name>
    <dbReference type="NCBI Taxonomy" id="35"/>
    <lineage>
        <taxon>Bacteria</taxon>
        <taxon>Pseudomonadati</taxon>
        <taxon>Myxococcota</taxon>
        <taxon>Myxococcia</taxon>
        <taxon>Myxococcales</taxon>
        <taxon>Cystobacterineae</taxon>
        <taxon>Myxococcaceae</taxon>
        <taxon>Corallococcus</taxon>
    </lineage>
</organism>
<keyword evidence="3" id="KW-1185">Reference proteome</keyword>
<comment type="caution">
    <text evidence="2">The sequence shown here is derived from an EMBL/GenBank/DDBJ whole genome shotgun (WGS) entry which is preliminary data.</text>
</comment>
<sequence length="76" mass="7389">MSRETTDAGNCQGSGNELLASGLGVGAVGALGALVTGAVCPLCIVATPALLAVGLVQKWRARRTASEVSPPAAPSA</sequence>
<accession>A0ABS3DIV9</accession>
<name>A0ABS3DIV9_9BACT</name>
<keyword evidence="1" id="KW-1133">Transmembrane helix</keyword>
<gene>
    <name evidence="2" type="ORF">JYK02_27470</name>
</gene>
<reference evidence="2 3" key="1">
    <citation type="submission" date="2021-02" db="EMBL/GenBank/DDBJ databases">
        <title>De Novo genome assembly of isolated myxobacteria.</title>
        <authorList>
            <person name="Stevens D.C."/>
        </authorList>
    </citation>
    <scope>NUCLEOTIDE SEQUENCE [LARGE SCALE GENOMIC DNA]</scope>
    <source>
        <strain evidence="2 3">ATCC 29039</strain>
    </source>
</reference>
<evidence type="ECO:0008006" key="4">
    <source>
        <dbReference type="Google" id="ProtNLM"/>
    </source>
</evidence>
<evidence type="ECO:0000313" key="2">
    <source>
        <dbReference type="EMBL" id="MBN8231264.1"/>
    </source>
</evidence>
<feature type="transmembrane region" description="Helical" evidence="1">
    <location>
        <begin position="23"/>
        <end position="56"/>
    </location>
</feature>
<keyword evidence="1" id="KW-0812">Transmembrane</keyword>
<proteinExistence type="predicted"/>